<dbReference type="GO" id="GO:0016251">
    <property type="term" value="F:RNA polymerase II general transcription initiation factor activity"/>
    <property type="evidence" value="ECO:0007669"/>
    <property type="project" value="TreeGrafter"/>
</dbReference>
<accession>A0A6A7A7E0</accession>
<dbReference type="GO" id="GO:0051123">
    <property type="term" value="P:RNA polymerase II preinitiation complex assembly"/>
    <property type="evidence" value="ECO:0007669"/>
    <property type="project" value="UniProtKB-ARBA"/>
</dbReference>
<dbReference type="GO" id="GO:0003743">
    <property type="term" value="F:translation initiation factor activity"/>
    <property type="evidence" value="ECO:0007669"/>
    <property type="project" value="UniProtKB-KW"/>
</dbReference>
<dbReference type="GO" id="GO:0097550">
    <property type="term" value="C:transcription preinitiation complex"/>
    <property type="evidence" value="ECO:0007669"/>
    <property type="project" value="TreeGrafter"/>
</dbReference>
<dbReference type="FunFam" id="1.10.472.170:FF:000001">
    <property type="entry name" value="Transcription initiation factor IIB"/>
    <property type="match status" value="1"/>
</dbReference>
<dbReference type="InterPro" id="IPR013763">
    <property type="entry name" value="Cyclin-like_dom"/>
</dbReference>
<evidence type="ECO:0000256" key="5">
    <source>
        <dbReference type="ARBA" id="ARBA00023163"/>
    </source>
</evidence>
<keyword evidence="9" id="KW-0479">Metal-binding</keyword>
<evidence type="ECO:0000256" key="1">
    <source>
        <dbReference type="ARBA" id="ARBA00010857"/>
    </source>
</evidence>
<keyword evidence="11" id="KW-0648">Protein biosynthesis</keyword>
<dbReference type="Pfam" id="PF08271">
    <property type="entry name" value="Zn_Ribbon_TF"/>
    <property type="match status" value="1"/>
</dbReference>
<keyword evidence="3" id="KW-0677">Repeat</keyword>
<comment type="function">
    <text evidence="7">General factor that plays a major role in the activation of eukaryotic genes transcribed by RNA polymerase II.</text>
</comment>
<evidence type="ECO:0000256" key="4">
    <source>
        <dbReference type="ARBA" id="ARBA00023015"/>
    </source>
</evidence>
<evidence type="ECO:0000256" key="6">
    <source>
        <dbReference type="ARBA" id="ARBA00031706"/>
    </source>
</evidence>
<evidence type="ECO:0000313" key="12">
    <source>
        <dbReference type="Proteomes" id="UP000799424"/>
    </source>
</evidence>
<sequence>MGDAVERAIAAELYARLRIPLTCPDCDDGSGSNIIEDISRGETKCGDCGRILCDGLLDEGQEWRTFANDDQCNADPSRVGAAPNLLLHGSQLETEIKFADTTYRSSQLSRAYQNDTARTVNSKLKHAFYEIDTLCKSQHLSRPVAETAQLIFRRQADAKTFANKTQDVIIAGCLYLACKSNGVTRSLSEIHKVTMVSKKQISLVTKALQKLLDADTSAHNNNAVFTTSGSATPYDLIGRICTKLGLCLRIQCAAERLAELCAEDSPLEGRSPLSAAGAIVYEAARRGSSEKSLKEVAAAAGVGLATLRNVHKLFGAYMEKSGKLDSVEGARQGL</sequence>
<dbReference type="InterPro" id="IPR000812">
    <property type="entry name" value="TFIIB"/>
</dbReference>
<comment type="similarity">
    <text evidence="1">Belongs to the TFIIB family.</text>
</comment>
<organism evidence="11 12">
    <name type="scientific">Ophiobolus disseminans</name>
    <dbReference type="NCBI Taxonomy" id="1469910"/>
    <lineage>
        <taxon>Eukaryota</taxon>
        <taxon>Fungi</taxon>
        <taxon>Dikarya</taxon>
        <taxon>Ascomycota</taxon>
        <taxon>Pezizomycotina</taxon>
        <taxon>Dothideomycetes</taxon>
        <taxon>Pleosporomycetidae</taxon>
        <taxon>Pleosporales</taxon>
        <taxon>Pleosporineae</taxon>
        <taxon>Phaeosphaeriaceae</taxon>
        <taxon>Ophiobolus</taxon>
    </lineage>
</organism>
<dbReference type="PANTHER" id="PTHR11618">
    <property type="entry name" value="TRANSCRIPTION INITIATION FACTOR IIB-RELATED"/>
    <property type="match status" value="1"/>
</dbReference>
<dbReference type="PANTHER" id="PTHR11618:SF13">
    <property type="entry name" value="TRANSCRIPTION INITIATION FACTOR IIB"/>
    <property type="match status" value="1"/>
</dbReference>
<evidence type="ECO:0000256" key="2">
    <source>
        <dbReference type="ARBA" id="ARBA00013932"/>
    </source>
</evidence>
<reference evidence="11" key="1">
    <citation type="journal article" date="2020" name="Stud. Mycol.">
        <title>101 Dothideomycetes genomes: a test case for predicting lifestyles and emergence of pathogens.</title>
        <authorList>
            <person name="Haridas S."/>
            <person name="Albert R."/>
            <person name="Binder M."/>
            <person name="Bloem J."/>
            <person name="Labutti K."/>
            <person name="Salamov A."/>
            <person name="Andreopoulos B."/>
            <person name="Baker S."/>
            <person name="Barry K."/>
            <person name="Bills G."/>
            <person name="Bluhm B."/>
            <person name="Cannon C."/>
            <person name="Castanera R."/>
            <person name="Culley D."/>
            <person name="Daum C."/>
            <person name="Ezra D."/>
            <person name="Gonzalez J."/>
            <person name="Henrissat B."/>
            <person name="Kuo A."/>
            <person name="Liang C."/>
            <person name="Lipzen A."/>
            <person name="Lutzoni F."/>
            <person name="Magnuson J."/>
            <person name="Mondo S."/>
            <person name="Nolan M."/>
            <person name="Ohm R."/>
            <person name="Pangilinan J."/>
            <person name="Park H.-J."/>
            <person name="Ramirez L."/>
            <person name="Alfaro M."/>
            <person name="Sun H."/>
            <person name="Tritt A."/>
            <person name="Yoshinaga Y."/>
            <person name="Zwiers L.-H."/>
            <person name="Turgeon B."/>
            <person name="Goodwin S."/>
            <person name="Spatafora J."/>
            <person name="Crous P."/>
            <person name="Grigoriev I."/>
        </authorList>
    </citation>
    <scope>NUCLEOTIDE SEQUENCE</scope>
    <source>
        <strain evidence="11">CBS 113818</strain>
    </source>
</reference>
<dbReference type="SMART" id="SM00385">
    <property type="entry name" value="CYCLIN"/>
    <property type="match status" value="2"/>
</dbReference>
<keyword evidence="9" id="KW-0862">Zinc</keyword>
<evidence type="ECO:0000313" key="11">
    <source>
        <dbReference type="EMBL" id="KAF2828607.1"/>
    </source>
</evidence>
<evidence type="ECO:0000256" key="9">
    <source>
        <dbReference type="PROSITE-ProRule" id="PRU00469"/>
    </source>
</evidence>
<dbReference type="Gene3D" id="1.10.472.170">
    <property type="match status" value="1"/>
</dbReference>
<dbReference type="Pfam" id="PF00382">
    <property type="entry name" value="TFIIB"/>
    <property type="match status" value="2"/>
</dbReference>
<evidence type="ECO:0000259" key="10">
    <source>
        <dbReference type="PROSITE" id="PS51134"/>
    </source>
</evidence>
<dbReference type="PRINTS" id="PR00685">
    <property type="entry name" value="TIFACTORIIB"/>
</dbReference>
<protein>
    <recommendedName>
        <fullName evidence="2">Transcription initiation factor IIB</fullName>
    </recommendedName>
    <alternativeName>
        <fullName evidence="6">General transcription factor TFIIB</fullName>
    </alternativeName>
</protein>
<dbReference type="InterPro" id="IPR013150">
    <property type="entry name" value="TFIIB_cyclin"/>
</dbReference>
<dbReference type="InterPro" id="IPR036915">
    <property type="entry name" value="Cyclin-like_sf"/>
</dbReference>
<keyword evidence="11" id="KW-0396">Initiation factor</keyword>
<dbReference type="EMBL" id="MU006222">
    <property type="protein sequence ID" value="KAF2828607.1"/>
    <property type="molecule type" value="Genomic_DNA"/>
</dbReference>
<dbReference type="Gene3D" id="1.10.472.10">
    <property type="entry name" value="Cyclin-like"/>
    <property type="match status" value="1"/>
</dbReference>
<dbReference type="OrthoDB" id="25790at2759"/>
<dbReference type="SUPFAM" id="SSF47954">
    <property type="entry name" value="Cyclin-like"/>
    <property type="match status" value="2"/>
</dbReference>
<keyword evidence="4" id="KW-0805">Transcription regulation</keyword>
<dbReference type="SUPFAM" id="SSF57783">
    <property type="entry name" value="Zinc beta-ribbon"/>
    <property type="match status" value="1"/>
</dbReference>
<dbReference type="AlphaFoldDB" id="A0A6A7A7E0"/>
<keyword evidence="9" id="KW-0863">Zinc-finger</keyword>
<dbReference type="GO" id="GO:0017025">
    <property type="term" value="F:TBP-class protein binding"/>
    <property type="evidence" value="ECO:0007669"/>
    <property type="project" value="InterPro"/>
</dbReference>
<name>A0A6A7A7E0_9PLEO</name>
<dbReference type="GO" id="GO:0005634">
    <property type="term" value="C:nucleus"/>
    <property type="evidence" value="ECO:0007669"/>
    <property type="project" value="TreeGrafter"/>
</dbReference>
<proteinExistence type="inferred from homology"/>
<dbReference type="Proteomes" id="UP000799424">
    <property type="component" value="Unassembled WGS sequence"/>
</dbReference>
<keyword evidence="5" id="KW-0804">Transcription</keyword>
<keyword evidence="12" id="KW-1185">Reference proteome</keyword>
<feature type="domain" description="TFIIB-type" evidence="10">
    <location>
        <begin position="19"/>
        <end position="53"/>
    </location>
</feature>
<dbReference type="GO" id="GO:0008270">
    <property type="term" value="F:zinc ion binding"/>
    <property type="evidence" value="ECO:0007669"/>
    <property type="project" value="UniProtKB-KW"/>
</dbReference>
<gene>
    <name evidence="11" type="ORF">CC86DRAFT_368802</name>
</gene>
<dbReference type="PROSITE" id="PS51134">
    <property type="entry name" value="ZF_TFIIB"/>
    <property type="match status" value="1"/>
</dbReference>
<comment type="subunit">
    <text evidence="8">Associates with TFIID-IIA (DA complex) to form TFIID-IIA-IIB (DAB-complex) which is then recognized by polymerase II.</text>
</comment>
<evidence type="ECO:0000256" key="8">
    <source>
        <dbReference type="ARBA" id="ARBA00066213"/>
    </source>
</evidence>
<dbReference type="InterPro" id="IPR013137">
    <property type="entry name" value="Znf_TFIIB"/>
</dbReference>
<evidence type="ECO:0000256" key="3">
    <source>
        <dbReference type="ARBA" id="ARBA00022737"/>
    </source>
</evidence>
<evidence type="ECO:0000256" key="7">
    <source>
        <dbReference type="ARBA" id="ARBA00056616"/>
    </source>
</evidence>